<dbReference type="Pfam" id="PF13443">
    <property type="entry name" value="HTH_26"/>
    <property type="match status" value="1"/>
</dbReference>
<dbReference type="EMBL" id="JBHSHL010000033">
    <property type="protein sequence ID" value="MFC4805053.1"/>
    <property type="molecule type" value="Genomic_DNA"/>
</dbReference>
<dbReference type="Gene3D" id="1.10.260.40">
    <property type="entry name" value="lambda repressor-like DNA-binding domains"/>
    <property type="match status" value="1"/>
</dbReference>
<accession>A0ABV9QMC6</accession>
<dbReference type="Gene3D" id="3.40.50.300">
    <property type="entry name" value="P-loop containing nucleotide triphosphate hydrolases"/>
    <property type="match status" value="1"/>
</dbReference>
<keyword evidence="4" id="KW-1185">Reference proteome</keyword>
<dbReference type="SUPFAM" id="SSF52540">
    <property type="entry name" value="P-loop containing nucleoside triphosphate hydrolases"/>
    <property type="match status" value="1"/>
</dbReference>
<sequence>MEYQKTINKVKSYMEDRNVTQSAMAKRAGIAESSFSKFLAGTYTKMEKIATQLEEFLEKEEARDNTVSAEDLGFARTTISNKVLNVLEYCNIQRSLGVIYGDAGIGKTFTAKNWAKDRMDVFFVTANPAFSKVKPFLRILARALKVETSGTVDVQMMDIMDRLFENDKMIIVDEAQCLDKRTLEIIRSINDATGTAIVLIGNEVVYSKMLGKRQAEFAQLFSRISMRNHLLTDDFDIEDMHLVFGGVEQDVAEYLLKVSHSKYGLRGATALYANATNNGNASVAGLRSMSRQMGIEA</sequence>
<dbReference type="CDD" id="cd00093">
    <property type="entry name" value="HTH_XRE"/>
    <property type="match status" value="1"/>
</dbReference>
<dbReference type="InterPro" id="IPR027417">
    <property type="entry name" value="P-loop_NTPase"/>
</dbReference>
<dbReference type="SUPFAM" id="SSF47413">
    <property type="entry name" value="lambda repressor-like DNA-binding domains"/>
    <property type="match status" value="1"/>
</dbReference>
<dbReference type="PANTHER" id="PTHR35894">
    <property type="entry name" value="GENERAL SECRETION PATHWAY PROTEIN A-RELATED"/>
    <property type="match status" value="1"/>
</dbReference>
<name>A0ABV9QMC6_9FIRM</name>
<comment type="caution">
    <text evidence="3">The sequence shown here is derived from an EMBL/GenBank/DDBJ whole genome shotgun (WGS) entry which is preliminary data.</text>
</comment>
<dbReference type="Pfam" id="PF13401">
    <property type="entry name" value="AAA_22"/>
    <property type="match status" value="1"/>
</dbReference>
<proteinExistence type="predicted"/>
<protein>
    <submittedName>
        <fullName evidence="3">AAA family ATPase</fullName>
    </submittedName>
</protein>
<evidence type="ECO:0000313" key="4">
    <source>
        <dbReference type="Proteomes" id="UP001595916"/>
    </source>
</evidence>
<dbReference type="RefSeq" id="WP_379788591.1">
    <property type="nucleotide sequence ID" value="NZ_JBHSHL010000033.1"/>
</dbReference>
<dbReference type="InterPro" id="IPR052026">
    <property type="entry name" value="ExeA_AAA_ATPase_DNA-bind"/>
</dbReference>
<dbReference type="Proteomes" id="UP001595916">
    <property type="component" value="Unassembled WGS sequence"/>
</dbReference>
<dbReference type="PANTHER" id="PTHR35894:SF5">
    <property type="entry name" value="MU-LIKE PROPHAGE FLUMU DNA TRANSPOSITION PROTEIN B"/>
    <property type="match status" value="1"/>
</dbReference>
<reference evidence="4" key="1">
    <citation type="journal article" date="2019" name="Int. J. Syst. Evol. Microbiol.">
        <title>The Global Catalogue of Microorganisms (GCM) 10K type strain sequencing project: providing services to taxonomists for standard genome sequencing and annotation.</title>
        <authorList>
            <consortium name="The Broad Institute Genomics Platform"/>
            <consortium name="The Broad Institute Genome Sequencing Center for Infectious Disease"/>
            <person name="Wu L."/>
            <person name="Ma J."/>
        </authorList>
    </citation>
    <scope>NUCLEOTIDE SEQUENCE [LARGE SCALE GENOMIC DNA]</scope>
    <source>
        <strain evidence="4">CCUG 46385</strain>
    </source>
</reference>
<dbReference type="InterPro" id="IPR001387">
    <property type="entry name" value="Cro/C1-type_HTH"/>
</dbReference>
<feature type="domain" description="HTH cro/C1-type" evidence="2">
    <location>
        <begin position="10"/>
        <end position="46"/>
    </location>
</feature>
<gene>
    <name evidence="3" type="ORF">ACFO4R_08155</name>
</gene>
<evidence type="ECO:0000259" key="2">
    <source>
        <dbReference type="Pfam" id="PF13443"/>
    </source>
</evidence>
<evidence type="ECO:0000259" key="1">
    <source>
        <dbReference type="Pfam" id="PF13401"/>
    </source>
</evidence>
<dbReference type="InterPro" id="IPR010982">
    <property type="entry name" value="Lambda_DNA-bd_dom_sf"/>
</dbReference>
<evidence type="ECO:0000313" key="3">
    <source>
        <dbReference type="EMBL" id="MFC4805053.1"/>
    </source>
</evidence>
<feature type="domain" description="ORC1/DEAH AAA+ ATPase" evidence="1">
    <location>
        <begin position="93"/>
        <end position="203"/>
    </location>
</feature>
<organism evidence="3 4">
    <name type="scientific">Filifactor villosus</name>
    <dbReference type="NCBI Taxonomy" id="29374"/>
    <lineage>
        <taxon>Bacteria</taxon>
        <taxon>Bacillati</taxon>
        <taxon>Bacillota</taxon>
        <taxon>Clostridia</taxon>
        <taxon>Peptostreptococcales</taxon>
        <taxon>Filifactoraceae</taxon>
        <taxon>Filifactor</taxon>
    </lineage>
</organism>
<dbReference type="InterPro" id="IPR049945">
    <property type="entry name" value="AAA_22"/>
</dbReference>